<feature type="compositionally biased region" description="Basic and acidic residues" evidence="1">
    <location>
        <begin position="57"/>
        <end position="80"/>
    </location>
</feature>
<evidence type="ECO:0000313" key="3">
    <source>
        <dbReference type="WBParaSite" id="jg5571"/>
    </source>
</evidence>
<keyword evidence="2" id="KW-1185">Reference proteome</keyword>
<dbReference type="AlphaFoldDB" id="A0A915EFM7"/>
<evidence type="ECO:0000256" key="1">
    <source>
        <dbReference type="SAM" id="MobiDB-lite"/>
    </source>
</evidence>
<dbReference type="WBParaSite" id="jg5571">
    <property type="protein sequence ID" value="jg5571"/>
    <property type="gene ID" value="jg5571"/>
</dbReference>
<evidence type="ECO:0000313" key="2">
    <source>
        <dbReference type="Proteomes" id="UP000887574"/>
    </source>
</evidence>
<proteinExistence type="predicted"/>
<accession>A0A915EFM7</accession>
<organism evidence="2 3">
    <name type="scientific">Ditylenchus dipsaci</name>
    <dbReference type="NCBI Taxonomy" id="166011"/>
    <lineage>
        <taxon>Eukaryota</taxon>
        <taxon>Metazoa</taxon>
        <taxon>Ecdysozoa</taxon>
        <taxon>Nematoda</taxon>
        <taxon>Chromadorea</taxon>
        <taxon>Rhabditida</taxon>
        <taxon>Tylenchina</taxon>
        <taxon>Tylenchomorpha</taxon>
        <taxon>Sphaerularioidea</taxon>
        <taxon>Anguinidae</taxon>
        <taxon>Anguininae</taxon>
        <taxon>Ditylenchus</taxon>
    </lineage>
</organism>
<reference evidence="3" key="1">
    <citation type="submission" date="2022-11" db="UniProtKB">
        <authorList>
            <consortium name="WormBaseParasite"/>
        </authorList>
    </citation>
    <scope>IDENTIFICATION</scope>
</reference>
<dbReference type="Proteomes" id="UP000887574">
    <property type="component" value="Unplaced"/>
</dbReference>
<feature type="region of interest" description="Disordered" evidence="1">
    <location>
        <begin position="57"/>
        <end position="133"/>
    </location>
</feature>
<protein>
    <submittedName>
        <fullName evidence="3">Uncharacterized protein</fullName>
    </submittedName>
</protein>
<name>A0A915EFM7_9BILA</name>
<sequence length="133" mass="15285">MDIFVARTKPETDEDKKACEEQFQAEASLQLTNGQIWSSWEDIVLREVKRQEKKIIKEEANKEKEKSEQSTNAGKEKVWAEKASTSGSARTEAPTNGDANKEEAKQTQSPGNENMRRKIQNQTSRLMKRRKGW</sequence>
<feature type="compositionally biased region" description="Polar residues" evidence="1">
    <location>
        <begin position="83"/>
        <end position="98"/>
    </location>
</feature>